<dbReference type="AlphaFoldDB" id="A0A1F5K731"/>
<feature type="domain" description="DDH" evidence="6">
    <location>
        <begin position="68"/>
        <end position="203"/>
    </location>
</feature>
<dbReference type="InterPro" id="IPR003156">
    <property type="entry name" value="DHHA1_dom"/>
</dbReference>
<dbReference type="Gene3D" id="3.10.310.30">
    <property type="match status" value="1"/>
</dbReference>
<gene>
    <name evidence="9" type="ORF">A3E45_01420</name>
</gene>
<dbReference type="InterPro" id="IPR001667">
    <property type="entry name" value="DDH_dom"/>
</dbReference>
<keyword evidence="5 9" id="KW-0269">Exonuclease</keyword>
<dbReference type="Pfam" id="PF02272">
    <property type="entry name" value="DHHA1"/>
    <property type="match status" value="1"/>
</dbReference>
<dbReference type="Pfam" id="PF01368">
    <property type="entry name" value="DHH"/>
    <property type="match status" value="1"/>
</dbReference>
<dbReference type="NCBIfam" id="TIGR00644">
    <property type="entry name" value="recJ"/>
    <property type="match status" value="1"/>
</dbReference>
<dbReference type="SUPFAM" id="SSF64182">
    <property type="entry name" value="DHH phosphoesterases"/>
    <property type="match status" value="1"/>
</dbReference>
<dbReference type="InterPro" id="IPR038763">
    <property type="entry name" value="DHH_sf"/>
</dbReference>
<proteinExistence type="inferred from homology"/>
<evidence type="ECO:0000259" key="6">
    <source>
        <dbReference type="Pfam" id="PF01368"/>
    </source>
</evidence>
<keyword evidence="3" id="KW-0540">Nuclease</keyword>
<sequence>MPKAWKVSPHYSDNLVEQFLYNRSIKTKAGKDKFLNPNLEDYKKDLEIPGIEKAKKRILQAVENKELVIVYGDYDADGVCGAAVLYLGLTSLGAKVLPYIPHREKEGYGLSEEGLKSVKEKGASLVITVDNGIVANKEAEFAQGLGLDLIITDHHTLSDKKPKALAIVHSTGMSGAGVAWCLIRQLVEEDVALELLDLVAIATICDMVQLLGVNRALVKIGLEKLNKTKRIGLLALIDQSGLQRGAITAYNVGHVLGPRINAMGRLEHAMDSLRILCTKDKEKAEKLAGVLAETNDQKKKLAMDAVLQAKEMINEDISFQGKKILVLHSESWISGIVGLVAGRICDEYRKPTIIISSAEGQGKGSARSGNGFNVVEAIRQCSDILVDVGGHPRAAGFTIATENITLFRERLEKIAEMVEAEEDVLQVEAVVKTENINKRMVKDLDLFEPTGVSNPQPVLASLEVKISDIKTVGQGQHLKFTVDGIDAIAFSFGKRVEDLKDGQKVDLAYYLELNKFNGQEKLQFKIIDIKLI</sequence>
<dbReference type="GO" id="GO:0006310">
    <property type="term" value="P:DNA recombination"/>
    <property type="evidence" value="ECO:0007669"/>
    <property type="project" value="InterPro"/>
</dbReference>
<dbReference type="STRING" id="1797780.A3E45_01420"/>
<dbReference type="Proteomes" id="UP000176405">
    <property type="component" value="Unassembled WGS sequence"/>
</dbReference>
<evidence type="ECO:0000259" key="8">
    <source>
        <dbReference type="Pfam" id="PF17768"/>
    </source>
</evidence>
<evidence type="ECO:0000256" key="5">
    <source>
        <dbReference type="ARBA" id="ARBA00022839"/>
    </source>
</evidence>
<comment type="similarity">
    <text evidence="1">Belongs to the RecJ family.</text>
</comment>
<evidence type="ECO:0000256" key="1">
    <source>
        <dbReference type="ARBA" id="ARBA00005915"/>
    </source>
</evidence>
<dbReference type="InterPro" id="IPR004610">
    <property type="entry name" value="RecJ"/>
</dbReference>
<dbReference type="Pfam" id="PF17768">
    <property type="entry name" value="RecJ_OB"/>
    <property type="match status" value="1"/>
</dbReference>
<dbReference type="InterPro" id="IPR051673">
    <property type="entry name" value="SSDNA_exonuclease_RecJ"/>
</dbReference>
<dbReference type="EMBL" id="MFDH01000009">
    <property type="protein sequence ID" value="OGE36766.1"/>
    <property type="molecule type" value="Genomic_DNA"/>
</dbReference>
<dbReference type="PANTHER" id="PTHR30255">
    <property type="entry name" value="SINGLE-STRANDED-DNA-SPECIFIC EXONUCLEASE RECJ"/>
    <property type="match status" value="1"/>
</dbReference>
<evidence type="ECO:0000256" key="2">
    <source>
        <dbReference type="ARBA" id="ARBA00019841"/>
    </source>
</evidence>
<feature type="domain" description="RecJ OB" evidence="8">
    <location>
        <begin position="428"/>
        <end position="528"/>
    </location>
</feature>
<evidence type="ECO:0000313" key="10">
    <source>
        <dbReference type="Proteomes" id="UP000176405"/>
    </source>
</evidence>
<dbReference type="Gene3D" id="3.90.1640.30">
    <property type="match status" value="1"/>
</dbReference>
<dbReference type="GO" id="GO:0006281">
    <property type="term" value="P:DNA repair"/>
    <property type="evidence" value="ECO:0007669"/>
    <property type="project" value="InterPro"/>
</dbReference>
<accession>A0A1F5K731</accession>
<name>A0A1F5K731_9BACT</name>
<evidence type="ECO:0000256" key="4">
    <source>
        <dbReference type="ARBA" id="ARBA00022801"/>
    </source>
</evidence>
<protein>
    <recommendedName>
        <fullName evidence="2">Single-stranded-DNA-specific exonuclease RecJ</fullName>
    </recommendedName>
</protein>
<dbReference type="GO" id="GO:0003676">
    <property type="term" value="F:nucleic acid binding"/>
    <property type="evidence" value="ECO:0007669"/>
    <property type="project" value="InterPro"/>
</dbReference>
<feature type="domain" description="DHHA1" evidence="7">
    <location>
        <begin position="322"/>
        <end position="415"/>
    </location>
</feature>
<evidence type="ECO:0000313" key="9">
    <source>
        <dbReference type="EMBL" id="OGE36766.1"/>
    </source>
</evidence>
<organism evidence="9 10">
    <name type="scientific">Candidatus Daviesbacteria bacterium RIFCSPHIGHO2_12_FULL_43_11</name>
    <dbReference type="NCBI Taxonomy" id="1797780"/>
    <lineage>
        <taxon>Bacteria</taxon>
        <taxon>Candidatus Daviesiibacteriota</taxon>
    </lineage>
</organism>
<evidence type="ECO:0000256" key="3">
    <source>
        <dbReference type="ARBA" id="ARBA00022722"/>
    </source>
</evidence>
<evidence type="ECO:0000259" key="7">
    <source>
        <dbReference type="Pfam" id="PF02272"/>
    </source>
</evidence>
<comment type="caution">
    <text evidence="9">The sequence shown here is derived from an EMBL/GenBank/DDBJ whole genome shotgun (WGS) entry which is preliminary data.</text>
</comment>
<dbReference type="GO" id="GO:0008409">
    <property type="term" value="F:5'-3' exonuclease activity"/>
    <property type="evidence" value="ECO:0007669"/>
    <property type="project" value="InterPro"/>
</dbReference>
<dbReference type="PANTHER" id="PTHR30255:SF2">
    <property type="entry name" value="SINGLE-STRANDED-DNA-SPECIFIC EXONUCLEASE RECJ"/>
    <property type="match status" value="1"/>
</dbReference>
<dbReference type="InterPro" id="IPR041122">
    <property type="entry name" value="RecJ_OB"/>
</dbReference>
<keyword evidence="4" id="KW-0378">Hydrolase</keyword>
<reference evidence="9 10" key="1">
    <citation type="journal article" date="2016" name="Nat. Commun.">
        <title>Thousands of microbial genomes shed light on interconnected biogeochemical processes in an aquifer system.</title>
        <authorList>
            <person name="Anantharaman K."/>
            <person name="Brown C.T."/>
            <person name="Hug L.A."/>
            <person name="Sharon I."/>
            <person name="Castelle C.J."/>
            <person name="Probst A.J."/>
            <person name="Thomas B.C."/>
            <person name="Singh A."/>
            <person name="Wilkins M.J."/>
            <person name="Karaoz U."/>
            <person name="Brodie E.L."/>
            <person name="Williams K.H."/>
            <person name="Hubbard S.S."/>
            <person name="Banfield J.F."/>
        </authorList>
    </citation>
    <scope>NUCLEOTIDE SEQUENCE [LARGE SCALE GENOMIC DNA]</scope>
</reference>